<keyword evidence="6" id="KW-0862">Zinc</keyword>
<dbReference type="PIRSF" id="PIRSF004692">
    <property type="entry name" value="KdsD_KpsF"/>
    <property type="match status" value="1"/>
</dbReference>
<feature type="binding site" evidence="5">
    <location>
        <position position="216"/>
    </location>
    <ligand>
        <name>substrate</name>
    </ligand>
</feature>
<dbReference type="PANTHER" id="PTHR42745:SF1">
    <property type="entry name" value="ARABINOSE 5-PHOSPHATE ISOMERASE KDSD"/>
    <property type="match status" value="1"/>
</dbReference>
<feature type="domain" description="SIS" evidence="10">
    <location>
        <begin position="36"/>
        <end position="179"/>
    </location>
</feature>
<evidence type="ECO:0000313" key="12">
    <source>
        <dbReference type="Proteomes" id="UP000598271"/>
    </source>
</evidence>
<dbReference type="Pfam" id="PF00571">
    <property type="entry name" value="CBS"/>
    <property type="match status" value="2"/>
</dbReference>
<dbReference type="PANTHER" id="PTHR42745">
    <property type="match status" value="1"/>
</dbReference>
<feature type="binding site" evidence="5">
    <location>
        <position position="272"/>
    </location>
    <ligand>
        <name>substrate</name>
    </ligand>
</feature>
<evidence type="ECO:0000256" key="1">
    <source>
        <dbReference type="ARBA" id="ARBA00008165"/>
    </source>
</evidence>
<proteinExistence type="inferred from homology"/>
<dbReference type="RefSeq" id="WP_189564929.1">
    <property type="nucleotide sequence ID" value="NZ_BMXF01000002.1"/>
</dbReference>
<dbReference type="Pfam" id="PF01380">
    <property type="entry name" value="SIS"/>
    <property type="match status" value="1"/>
</dbReference>
<dbReference type="GO" id="GO:0046872">
    <property type="term" value="F:metal ion binding"/>
    <property type="evidence" value="ECO:0007669"/>
    <property type="project" value="UniProtKB-KW"/>
</dbReference>
<keyword evidence="12" id="KW-1185">Reference proteome</keyword>
<dbReference type="PROSITE" id="PS51464">
    <property type="entry name" value="SIS"/>
    <property type="match status" value="1"/>
</dbReference>
<feature type="binding site" evidence="5">
    <location>
        <position position="83"/>
    </location>
    <ligand>
        <name>substrate</name>
    </ligand>
</feature>
<dbReference type="GO" id="GO:0019146">
    <property type="term" value="F:arabinose-5-phosphate isomerase activity"/>
    <property type="evidence" value="ECO:0007669"/>
    <property type="project" value="UniProtKB-ARBA"/>
</dbReference>
<dbReference type="SUPFAM" id="SSF53697">
    <property type="entry name" value="SIS domain"/>
    <property type="match status" value="1"/>
</dbReference>
<organism evidence="11 12">
    <name type="scientific">Persicitalea jodogahamensis</name>
    <dbReference type="NCBI Taxonomy" id="402147"/>
    <lineage>
        <taxon>Bacteria</taxon>
        <taxon>Pseudomonadati</taxon>
        <taxon>Bacteroidota</taxon>
        <taxon>Cytophagia</taxon>
        <taxon>Cytophagales</taxon>
        <taxon>Spirosomataceae</taxon>
        <taxon>Persicitalea</taxon>
    </lineage>
</organism>
<sequence length="325" mass="34775">MKLVKNIQSIAKEVLAREAEAIQNLVEHIGKDFENCVEAILQAGGRVVITGIGKSALVGQKIVATLNSTGTPALFMHAADAIHGDLGMIQAGDVVIAISKSGNTPEVKVLLPLLKRAGITLIAMVSNKDSYLAKNADYIIHAHAPQEADPLNLAPTTSTTVCMALGDALAICLLEARGFTRQDFARNHPGGSLGKKLYLRVSDIYPHNDLPAVSETANLKEVILEITSKRLGATAVLTEKEGTLAGIVTDGDLRRMLNQHHETDLLHLTAHDIMTPSPIGIAPDEYAVNALQLMQARSITQLVVVEAGRLKGFVHLHDLLKEGLI</sequence>
<dbReference type="InterPro" id="IPR035474">
    <property type="entry name" value="SIS_Kpsf"/>
</dbReference>
<feature type="site" description="Catalytically relevant" evidence="7">
    <location>
        <position position="54"/>
    </location>
</feature>
<dbReference type="Proteomes" id="UP000598271">
    <property type="component" value="Unassembled WGS sequence"/>
</dbReference>
<dbReference type="InterPro" id="IPR046342">
    <property type="entry name" value="CBS_dom_sf"/>
</dbReference>
<comment type="caution">
    <text evidence="11">The sequence shown here is derived from an EMBL/GenBank/DDBJ whole genome shotgun (WGS) entry which is preliminary data.</text>
</comment>
<feature type="site" description="Catalytically relevant" evidence="7">
    <location>
        <position position="106"/>
    </location>
</feature>
<keyword evidence="11" id="KW-0413">Isomerase</keyword>
<dbReference type="InterPro" id="IPR004800">
    <property type="entry name" value="KdsD/KpsF-type"/>
</dbReference>
<dbReference type="InterPro" id="IPR046348">
    <property type="entry name" value="SIS_dom_sf"/>
</dbReference>
<evidence type="ECO:0000256" key="4">
    <source>
        <dbReference type="PIRNR" id="PIRNR004692"/>
    </source>
</evidence>
<evidence type="ECO:0000256" key="6">
    <source>
        <dbReference type="PIRSR" id="PIRSR004692-2"/>
    </source>
</evidence>
<dbReference type="GO" id="GO:0097367">
    <property type="term" value="F:carbohydrate derivative binding"/>
    <property type="evidence" value="ECO:0007669"/>
    <property type="project" value="InterPro"/>
</dbReference>
<dbReference type="InterPro" id="IPR001347">
    <property type="entry name" value="SIS_dom"/>
</dbReference>
<dbReference type="NCBIfam" id="TIGR00393">
    <property type="entry name" value="kpsF"/>
    <property type="match status" value="1"/>
</dbReference>
<dbReference type="SMART" id="SM00116">
    <property type="entry name" value="CBS"/>
    <property type="match status" value="2"/>
</dbReference>
<feature type="domain" description="CBS" evidence="9">
    <location>
        <begin position="274"/>
        <end position="325"/>
    </location>
</feature>
<dbReference type="InterPro" id="IPR050986">
    <property type="entry name" value="GutQ/KpsF_isomerases"/>
</dbReference>
<keyword evidence="3 8" id="KW-0129">CBS domain</keyword>
<feature type="site" description="Catalytically relevant" evidence="7">
    <location>
        <position position="188"/>
    </location>
</feature>
<name>A0A8J3D2P1_9BACT</name>
<evidence type="ECO:0000256" key="7">
    <source>
        <dbReference type="PIRSR" id="PIRSR004692-3"/>
    </source>
</evidence>
<keyword evidence="6" id="KW-0479">Metal-binding</keyword>
<evidence type="ECO:0000259" key="9">
    <source>
        <dbReference type="PROSITE" id="PS51371"/>
    </source>
</evidence>
<evidence type="ECO:0000256" key="2">
    <source>
        <dbReference type="ARBA" id="ARBA00022737"/>
    </source>
</evidence>
<feature type="binding site" evidence="5">
    <location>
        <position position="77"/>
    </location>
    <ligand>
        <name>substrate</name>
    </ligand>
</feature>
<dbReference type="GO" id="GO:1901135">
    <property type="term" value="P:carbohydrate derivative metabolic process"/>
    <property type="evidence" value="ECO:0007669"/>
    <property type="project" value="InterPro"/>
</dbReference>
<dbReference type="CDD" id="cd04604">
    <property type="entry name" value="CBS_pair_SIS_assoc"/>
    <property type="match status" value="1"/>
</dbReference>
<evidence type="ECO:0000313" key="11">
    <source>
        <dbReference type="EMBL" id="GHB71283.1"/>
    </source>
</evidence>
<reference evidence="11 12" key="1">
    <citation type="journal article" date="2014" name="Int. J. Syst. Evol. Microbiol.">
        <title>Complete genome sequence of Corynebacterium casei LMG S-19264T (=DSM 44701T), isolated from a smear-ripened cheese.</title>
        <authorList>
            <consortium name="US DOE Joint Genome Institute (JGI-PGF)"/>
            <person name="Walter F."/>
            <person name="Albersmeier A."/>
            <person name="Kalinowski J."/>
            <person name="Ruckert C."/>
        </authorList>
    </citation>
    <scope>NUCLEOTIDE SEQUENCE [LARGE SCALE GENOMIC DNA]</scope>
    <source>
        <strain evidence="11 12">KCTC 12866</strain>
    </source>
</reference>
<dbReference type="EMBL" id="BMXF01000002">
    <property type="protein sequence ID" value="GHB71283.1"/>
    <property type="molecule type" value="Genomic_DNA"/>
</dbReference>
<accession>A0A8J3D2P1</accession>
<dbReference type="InterPro" id="IPR000644">
    <property type="entry name" value="CBS_dom"/>
</dbReference>
<feature type="site" description="Catalytically relevant" evidence="7">
    <location>
        <position position="147"/>
    </location>
</feature>
<keyword evidence="2" id="KW-0677">Repeat</keyword>
<dbReference type="GO" id="GO:0005975">
    <property type="term" value="P:carbohydrate metabolic process"/>
    <property type="evidence" value="ECO:0007669"/>
    <property type="project" value="InterPro"/>
</dbReference>
<evidence type="ECO:0000256" key="3">
    <source>
        <dbReference type="ARBA" id="ARBA00023122"/>
    </source>
</evidence>
<dbReference type="Gene3D" id="3.10.580.10">
    <property type="entry name" value="CBS-domain"/>
    <property type="match status" value="1"/>
</dbReference>
<protein>
    <submittedName>
        <fullName evidence="11">D-arabinose 5-phosphate isomerase</fullName>
    </submittedName>
</protein>
<dbReference type="AlphaFoldDB" id="A0A8J3D2P1"/>
<dbReference type="CDD" id="cd05014">
    <property type="entry name" value="SIS_Kpsf"/>
    <property type="match status" value="1"/>
</dbReference>
<evidence type="ECO:0000256" key="5">
    <source>
        <dbReference type="PIRSR" id="PIRSR004692-1"/>
    </source>
</evidence>
<dbReference type="Gene3D" id="3.40.50.10490">
    <property type="entry name" value="Glucose-6-phosphate isomerase like protein, domain 1"/>
    <property type="match status" value="1"/>
</dbReference>
<comment type="similarity">
    <text evidence="1 4">Belongs to the SIS family. GutQ/KpsF subfamily.</text>
</comment>
<feature type="domain" description="CBS" evidence="9">
    <location>
        <begin position="204"/>
        <end position="263"/>
    </location>
</feature>
<dbReference type="PROSITE" id="PS51371">
    <property type="entry name" value="CBS"/>
    <property type="match status" value="2"/>
</dbReference>
<gene>
    <name evidence="11" type="primary">kdsD</name>
    <name evidence="11" type="ORF">GCM10007390_26340</name>
</gene>
<evidence type="ECO:0000259" key="10">
    <source>
        <dbReference type="PROSITE" id="PS51464"/>
    </source>
</evidence>
<evidence type="ECO:0000256" key="8">
    <source>
        <dbReference type="PROSITE-ProRule" id="PRU00703"/>
    </source>
</evidence>
<dbReference type="FunFam" id="3.40.50.10490:FF:000011">
    <property type="entry name" value="Arabinose 5-phosphate isomerase"/>
    <property type="match status" value="1"/>
</dbReference>
<feature type="binding site" evidence="6">
    <location>
        <position position="77"/>
    </location>
    <ligand>
        <name>Zn(2+)</name>
        <dbReference type="ChEBI" id="CHEBI:29105"/>
    </ligand>
</feature>